<evidence type="ECO:0000256" key="6">
    <source>
        <dbReference type="ARBA" id="ARBA00037410"/>
    </source>
</evidence>
<keyword evidence="4" id="KW-0443">Lipid metabolism</keyword>
<evidence type="ECO:0000256" key="5">
    <source>
        <dbReference type="ARBA" id="ARBA00023128"/>
    </source>
</evidence>
<gene>
    <name evidence="8" type="ORF">LSINAPIS_LOCUS11680</name>
</gene>
<evidence type="ECO:0000256" key="2">
    <source>
        <dbReference type="ARBA" id="ARBA00022832"/>
    </source>
</evidence>
<keyword evidence="5" id="KW-0496">Mitochondrion</keyword>
<evidence type="ECO:0000313" key="8">
    <source>
        <dbReference type="EMBL" id="VVD01209.1"/>
    </source>
</evidence>
<reference evidence="8 9" key="1">
    <citation type="submission" date="2017-07" db="EMBL/GenBank/DDBJ databases">
        <authorList>
            <person name="Talla V."/>
            <person name="Backstrom N."/>
        </authorList>
    </citation>
    <scope>NUCLEOTIDE SEQUENCE [LARGE SCALE GENOMIC DNA]</scope>
</reference>
<dbReference type="InterPro" id="IPR029045">
    <property type="entry name" value="ClpP/crotonase-like_dom_sf"/>
</dbReference>
<dbReference type="PANTHER" id="PTHR43602">
    <property type="match status" value="1"/>
</dbReference>
<evidence type="ECO:0000256" key="1">
    <source>
        <dbReference type="ARBA" id="ARBA00004173"/>
    </source>
</evidence>
<dbReference type="SUPFAM" id="SSF52096">
    <property type="entry name" value="ClpP/crotonase"/>
    <property type="match status" value="1"/>
</dbReference>
<dbReference type="InterPro" id="IPR001753">
    <property type="entry name" value="Enoyl-CoA_hydra/iso"/>
</dbReference>
<keyword evidence="2" id="KW-0276">Fatty acid metabolism</keyword>
<dbReference type="Gene3D" id="1.10.12.10">
    <property type="entry name" value="Lyase 2-enoyl-coa Hydratase, Chain A, domain 2"/>
    <property type="match status" value="1"/>
</dbReference>
<dbReference type="PANTHER" id="PTHR43602:SF1">
    <property type="entry name" value="ENOYL-COA HYDRATASE DOMAIN-CONTAINING PROTEIN 3, MITOCHONDRIAL"/>
    <property type="match status" value="1"/>
</dbReference>
<dbReference type="InterPro" id="IPR014748">
    <property type="entry name" value="Enoyl-CoA_hydra_C"/>
</dbReference>
<proteinExistence type="predicted"/>
<accession>A0A5E4QVG6</accession>
<evidence type="ECO:0000256" key="7">
    <source>
        <dbReference type="ARBA" id="ARBA00040545"/>
    </source>
</evidence>
<dbReference type="Proteomes" id="UP000324832">
    <property type="component" value="Unassembled WGS sequence"/>
</dbReference>
<dbReference type="GO" id="GO:0016836">
    <property type="term" value="F:hydro-lyase activity"/>
    <property type="evidence" value="ECO:0007669"/>
    <property type="project" value="TreeGrafter"/>
</dbReference>
<name>A0A5E4QVG6_9NEOP</name>
<dbReference type="GO" id="GO:0005739">
    <property type="term" value="C:mitochondrion"/>
    <property type="evidence" value="ECO:0007669"/>
    <property type="project" value="UniProtKB-SubCell"/>
</dbReference>
<evidence type="ECO:0000313" key="9">
    <source>
        <dbReference type="Proteomes" id="UP000324832"/>
    </source>
</evidence>
<dbReference type="AlphaFoldDB" id="A0A5E4QVG6"/>
<evidence type="ECO:0000256" key="4">
    <source>
        <dbReference type="ARBA" id="ARBA00023098"/>
    </source>
</evidence>
<dbReference type="Pfam" id="PF00378">
    <property type="entry name" value="ECH_1"/>
    <property type="match status" value="2"/>
</dbReference>
<organism evidence="8 9">
    <name type="scientific">Leptidea sinapis</name>
    <dbReference type="NCBI Taxonomy" id="189913"/>
    <lineage>
        <taxon>Eukaryota</taxon>
        <taxon>Metazoa</taxon>
        <taxon>Ecdysozoa</taxon>
        <taxon>Arthropoda</taxon>
        <taxon>Hexapoda</taxon>
        <taxon>Insecta</taxon>
        <taxon>Pterygota</taxon>
        <taxon>Neoptera</taxon>
        <taxon>Endopterygota</taxon>
        <taxon>Lepidoptera</taxon>
        <taxon>Glossata</taxon>
        <taxon>Ditrysia</taxon>
        <taxon>Papilionoidea</taxon>
        <taxon>Pieridae</taxon>
        <taxon>Dismorphiinae</taxon>
        <taxon>Leptidea</taxon>
    </lineage>
</organism>
<dbReference type="GO" id="GO:0006631">
    <property type="term" value="P:fatty acid metabolic process"/>
    <property type="evidence" value="ECO:0007669"/>
    <property type="project" value="UniProtKB-KW"/>
</dbReference>
<evidence type="ECO:0000256" key="3">
    <source>
        <dbReference type="ARBA" id="ARBA00022946"/>
    </source>
</evidence>
<keyword evidence="9" id="KW-1185">Reference proteome</keyword>
<dbReference type="InterPro" id="IPR052377">
    <property type="entry name" value="Mitochondrial_ECH-domain"/>
</dbReference>
<keyword evidence="3" id="KW-0809">Transit peptide</keyword>
<comment type="subcellular location">
    <subcellularLocation>
        <location evidence="1">Mitochondrion</location>
    </subcellularLocation>
</comment>
<sequence>MYGKNYLTLKTYSIGKILQTSFCRPHPILSQQCNLSNHHVTVKEENGTREITLKDEKTKNSLSLEMMKNLIEAINMDKNNISLRAIVLTAVGNVFSAGHNLKELQRSSGIENHKLIFNTATELMRSIIESPVPVIAKVNGFAAAAGCQLVATCDVITTADFLLLGEPISAREAYEYGLVTKVVSAEQLDTEINKIIENIKYKSRSVVALGKQFYYRQVDQSLLQAYKLGEEIMVNNINTNDGQEGIRSFVEKQKASWTHE</sequence>
<protein>
    <recommendedName>
        <fullName evidence="7">Enoyl-CoA hydratase domain-containing protein 3, mitochondrial</fullName>
    </recommendedName>
</protein>
<dbReference type="EMBL" id="FZQP02005221">
    <property type="protein sequence ID" value="VVD01209.1"/>
    <property type="molecule type" value="Genomic_DNA"/>
</dbReference>
<comment type="function">
    <text evidence="6">May play a role in fatty acid biosynthesis and insulin sensitivity.</text>
</comment>
<dbReference type="Gene3D" id="3.90.226.10">
    <property type="entry name" value="2-enoyl-CoA Hydratase, Chain A, domain 1"/>
    <property type="match status" value="2"/>
</dbReference>
<dbReference type="CDD" id="cd06558">
    <property type="entry name" value="crotonase-like"/>
    <property type="match status" value="1"/>
</dbReference>